<sequence length="70" mass="8129">IPVDTPVHLPTRTHELVQGSDKPVNIPQYTYRSQEYVDFRRRTNVNTHVMVCFHHARGLTMTLSRGRVAK</sequence>
<organism evidence="1 2">
    <name type="scientific">Sphaeroforma arctica JP610</name>
    <dbReference type="NCBI Taxonomy" id="667725"/>
    <lineage>
        <taxon>Eukaryota</taxon>
        <taxon>Ichthyosporea</taxon>
        <taxon>Ichthyophonida</taxon>
        <taxon>Sphaeroforma</taxon>
    </lineage>
</organism>
<evidence type="ECO:0000313" key="2">
    <source>
        <dbReference type="Proteomes" id="UP000054560"/>
    </source>
</evidence>
<proteinExistence type="predicted"/>
<feature type="non-terminal residue" evidence="1">
    <location>
        <position position="1"/>
    </location>
</feature>
<gene>
    <name evidence="1" type="ORF">SARC_17509</name>
</gene>
<reference evidence="1 2" key="1">
    <citation type="submission" date="2011-02" db="EMBL/GenBank/DDBJ databases">
        <title>The Genome Sequence of Sphaeroforma arctica JP610.</title>
        <authorList>
            <consortium name="The Broad Institute Genome Sequencing Platform"/>
            <person name="Russ C."/>
            <person name="Cuomo C."/>
            <person name="Young S.K."/>
            <person name="Zeng Q."/>
            <person name="Gargeya S."/>
            <person name="Alvarado L."/>
            <person name="Berlin A."/>
            <person name="Chapman S.B."/>
            <person name="Chen Z."/>
            <person name="Freedman E."/>
            <person name="Gellesch M."/>
            <person name="Goldberg J."/>
            <person name="Griggs A."/>
            <person name="Gujja S."/>
            <person name="Heilman E."/>
            <person name="Heiman D."/>
            <person name="Howarth C."/>
            <person name="Mehta T."/>
            <person name="Neiman D."/>
            <person name="Pearson M."/>
            <person name="Roberts A."/>
            <person name="Saif S."/>
            <person name="Shea T."/>
            <person name="Shenoy N."/>
            <person name="Sisk P."/>
            <person name="Stolte C."/>
            <person name="Sykes S."/>
            <person name="White J."/>
            <person name="Yandava C."/>
            <person name="Burger G."/>
            <person name="Gray M.W."/>
            <person name="Holland P.W.H."/>
            <person name="King N."/>
            <person name="Lang F.B.F."/>
            <person name="Roger A.J."/>
            <person name="Ruiz-Trillo I."/>
            <person name="Haas B."/>
            <person name="Nusbaum C."/>
            <person name="Birren B."/>
        </authorList>
    </citation>
    <scope>NUCLEOTIDE SEQUENCE [LARGE SCALE GENOMIC DNA]</scope>
    <source>
        <strain evidence="1 2">JP610</strain>
    </source>
</reference>
<dbReference type="GeneID" id="25918013"/>
<dbReference type="Proteomes" id="UP000054560">
    <property type="component" value="Unassembled WGS sequence"/>
</dbReference>
<dbReference type="AlphaFoldDB" id="A0A0L0F034"/>
<name>A0A0L0F034_9EUKA</name>
<accession>A0A0L0F034</accession>
<keyword evidence="2" id="KW-1185">Reference proteome</keyword>
<evidence type="ECO:0000313" key="1">
    <source>
        <dbReference type="EMBL" id="KNC69974.1"/>
    </source>
</evidence>
<dbReference type="RefSeq" id="XP_014143876.1">
    <property type="nucleotide sequence ID" value="XM_014288401.1"/>
</dbReference>
<protein>
    <submittedName>
        <fullName evidence="1">Uncharacterized protein</fullName>
    </submittedName>
</protein>
<dbReference type="EMBL" id="KQ252622">
    <property type="protein sequence ID" value="KNC69974.1"/>
    <property type="molecule type" value="Genomic_DNA"/>
</dbReference>